<gene>
    <name evidence="4" type="ORF">QLX08_001154</name>
</gene>
<feature type="compositionally biased region" description="Basic and acidic residues" evidence="1">
    <location>
        <begin position="710"/>
        <end position="748"/>
    </location>
</feature>
<organism evidence="4 5">
    <name type="scientific">Tetragonisca angustula</name>
    <dbReference type="NCBI Taxonomy" id="166442"/>
    <lineage>
        <taxon>Eukaryota</taxon>
        <taxon>Metazoa</taxon>
        <taxon>Ecdysozoa</taxon>
        <taxon>Arthropoda</taxon>
        <taxon>Hexapoda</taxon>
        <taxon>Insecta</taxon>
        <taxon>Pterygota</taxon>
        <taxon>Neoptera</taxon>
        <taxon>Endopterygota</taxon>
        <taxon>Hymenoptera</taxon>
        <taxon>Apocrita</taxon>
        <taxon>Aculeata</taxon>
        <taxon>Apoidea</taxon>
        <taxon>Anthophila</taxon>
        <taxon>Apidae</taxon>
        <taxon>Tetragonisca</taxon>
    </lineage>
</organism>
<feature type="region of interest" description="Disordered" evidence="1">
    <location>
        <begin position="253"/>
        <end position="277"/>
    </location>
</feature>
<evidence type="ECO:0000313" key="5">
    <source>
        <dbReference type="Proteomes" id="UP001432146"/>
    </source>
</evidence>
<dbReference type="InterPro" id="IPR052976">
    <property type="entry name" value="Scoloptoxin-like"/>
</dbReference>
<proteinExistence type="predicted"/>
<evidence type="ECO:0000256" key="1">
    <source>
        <dbReference type="SAM" id="MobiDB-lite"/>
    </source>
</evidence>
<keyword evidence="5" id="KW-1185">Reference proteome</keyword>
<evidence type="ECO:0000259" key="3">
    <source>
        <dbReference type="PROSITE" id="PS50940"/>
    </source>
</evidence>
<feature type="compositionally biased region" description="Basic and acidic residues" evidence="1">
    <location>
        <begin position="994"/>
        <end position="1010"/>
    </location>
</feature>
<dbReference type="EMBL" id="JAWNGG020000014">
    <property type="protein sequence ID" value="KAK9309216.1"/>
    <property type="molecule type" value="Genomic_DNA"/>
</dbReference>
<dbReference type="PANTHER" id="PTHR22933:SF42">
    <property type="entry name" value="FI18455P1-RELATED"/>
    <property type="match status" value="1"/>
</dbReference>
<dbReference type="SMART" id="SM00494">
    <property type="entry name" value="ChtBD2"/>
    <property type="match status" value="1"/>
</dbReference>
<dbReference type="Proteomes" id="UP001432146">
    <property type="component" value="Unassembled WGS sequence"/>
</dbReference>
<evidence type="ECO:0000256" key="2">
    <source>
        <dbReference type="SAM" id="SignalP"/>
    </source>
</evidence>
<dbReference type="PANTHER" id="PTHR22933">
    <property type="entry name" value="FI18007P1-RELATED"/>
    <property type="match status" value="1"/>
</dbReference>
<feature type="region of interest" description="Disordered" evidence="1">
    <location>
        <begin position="1074"/>
        <end position="1104"/>
    </location>
</feature>
<feature type="compositionally biased region" description="Basic and acidic residues" evidence="1">
    <location>
        <begin position="1080"/>
        <end position="1096"/>
    </location>
</feature>
<protein>
    <recommendedName>
        <fullName evidence="3">Chitin-binding type-2 domain-containing protein</fullName>
    </recommendedName>
</protein>
<sequence length="1104" mass="122915">MQPTTLPVLCLATLALCNVHGSLEHEIPKRSFLSRRAIDGTRGRKFFDPEEEGAFDSYGSAGGQYDPYEEKTDLSDIRRNVPGEPGVDYPAYTTLPQTGFTCEERSRGYYADEVAGCQVFHVCHDVLVSSFLCPIGSIFSQKLLTCDWWTKVDCSASSKYIDVNRNSYQQDDDEMIRKAYAMISLQSGTDVTKDGLVDPDRTGSIVDYQRGPGRILDYSQVDPTGNDLRTSFDYSSSASRDFFPSSYQLKGTRKPEVSRSYQDKFYSSDKSGSPYQDSPIIRVQKINDPGYGVQSNKDFHDAYRGPNEFTNQFQPSYAPTVPTVTTTTRRFYSPTVPTTFRSSTLAYNKLDQAIDSSDYYFSRGKTNSFVTPPTRVLASRGKDFAGTDTRKPVAVPSRKSSRDDEYVRQGSYEYDYEDSEERPSERFQVRVLDDFDHLNRTKVARGSSPLFDEVYERFRERNSGQVEHFDSVDDFEARGSIGLGQALRQSYRGILVRQQNPVKVEAKTRDEFNSRVEEVRHTLAKPESDEKKEGTTEQYQRDDDETRMEGIPSNSNGFPSTTAPSVIESTIKASISPRESSHFSNSSHVNEKGSIDGDFQTSRPAEFLEPPFERTQSKFRIKVPDLFEGSTLLIRYTTQHDAPYSSSTSQLSSFADPDDYVDQSASLDGVATTTSNYKEISGDSNFQNRPNTVVASTLVSSTGSWLSSTPRDRSNHARITVRDHSAGRVEVDAKNDTENEGKVGRSDDVPSSGERSTRRFDETSTESIDVESSVADETEKETSDESRDSLGSSRPATLRHIEESIDRNRSPYQVTLTMNRDEELVPNGRDIISKLIARQGKETSSFSDETHELEIIKSVEPEIRRSVESRTTAVRGESMLGTNDTGTKRTDPSTVSLLQLMSELLKLDRVPRPFSLSDVESSRTRVGSLGTIAKDVNSNAELDAATIASQEATSTELSSETVASRSKEMILGQLEENFGEVLYRDGKRSSVELSETERSAVSLENEHEGKSTNAGETISSTSSNVDVESNVTSTTESQKTVVKTEFVPSIGFSLDTDEGREEYVEAVLGGLIEPQTVESVKGETEEKRASSRKNETTRSVSGTI</sequence>
<feature type="region of interest" description="Disordered" evidence="1">
    <location>
        <begin position="994"/>
        <end position="1032"/>
    </location>
</feature>
<keyword evidence="2" id="KW-0732">Signal</keyword>
<feature type="region of interest" description="Disordered" evidence="1">
    <location>
        <begin position="381"/>
        <end position="407"/>
    </location>
</feature>
<dbReference type="PROSITE" id="PS50940">
    <property type="entry name" value="CHIT_BIND_II"/>
    <property type="match status" value="1"/>
</dbReference>
<feature type="compositionally biased region" description="Basic and acidic residues" evidence="1">
    <location>
        <begin position="381"/>
        <end position="391"/>
    </location>
</feature>
<feature type="region of interest" description="Disordered" evidence="1">
    <location>
        <begin position="701"/>
        <end position="804"/>
    </location>
</feature>
<feature type="region of interest" description="Disordered" evidence="1">
    <location>
        <begin position="515"/>
        <end position="600"/>
    </location>
</feature>
<feature type="signal peptide" evidence="2">
    <location>
        <begin position="1"/>
        <end position="24"/>
    </location>
</feature>
<dbReference type="InterPro" id="IPR002557">
    <property type="entry name" value="Chitin-bd_dom"/>
</dbReference>
<dbReference type="GO" id="GO:0008061">
    <property type="term" value="F:chitin binding"/>
    <property type="evidence" value="ECO:0007669"/>
    <property type="project" value="InterPro"/>
</dbReference>
<feature type="domain" description="Chitin-binding type-2" evidence="3">
    <location>
        <begin position="99"/>
        <end position="156"/>
    </location>
</feature>
<accession>A0AAW1AH00</accession>
<comment type="caution">
    <text evidence="4">The sequence shown here is derived from an EMBL/GenBank/DDBJ whole genome shotgun (WGS) entry which is preliminary data.</text>
</comment>
<dbReference type="SUPFAM" id="SSF57625">
    <property type="entry name" value="Invertebrate chitin-binding proteins"/>
    <property type="match status" value="1"/>
</dbReference>
<feature type="compositionally biased region" description="Basic and acidic residues" evidence="1">
    <location>
        <begin position="515"/>
        <end position="541"/>
    </location>
</feature>
<evidence type="ECO:0000313" key="4">
    <source>
        <dbReference type="EMBL" id="KAK9309216.1"/>
    </source>
</evidence>
<dbReference type="InterPro" id="IPR036508">
    <property type="entry name" value="Chitin-bd_dom_sf"/>
</dbReference>
<dbReference type="GO" id="GO:0005576">
    <property type="term" value="C:extracellular region"/>
    <property type="evidence" value="ECO:0007669"/>
    <property type="project" value="InterPro"/>
</dbReference>
<name>A0AAW1AH00_9HYME</name>
<feature type="compositionally biased region" description="Polar residues" evidence="1">
    <location>
        <begin position="1011"/>
        <end position="1032"/>
    </location>
</feature>
<reference evidence="4 5" key="1">
    <citation type="submission" date="2024-05" db="EMBL/GenBank/DDBJ databases">
        <title>The nuclear and mitochondrial genome assemblies of Tetragonisca angustula (Apidae: Meliponini), a tiny yet remarkable pollinator in the Neotropics.</title>
        <authorList>
            <person name="Ferrari R."/>
            <person name="Ricardo P.C."/>
            <person name="Dias F.C."/>
            <person name="Araujo N.S."/>
            <person name="Soares D.O."/>
            <person name="Zhou Q.-S."/>
            <person name="Zhu C.-D."/>
            <person name="Coutinho L."/>
            <person name="Airas M.C."/>
            <person name="Batista T.M."/>
        </authorList>
    </citation>
    <scope>NUCLEOTIDE SEQUENCE [LARGE SCALE GENOMIC DNA]</scope>
    <source>
        <strain evidence="4">ASF017062</strain>
        <tissue evidence="4">Abdomen</tissue>
    </source>
</reference>
<dbReference type="AlphaFoldDB" id="A0AAW1AH00"/>
<dbReference type="Pfam" id="PF01607">
    <property type="entry name" value="CBM_14"/>
    <property type="match status" value="1"/>
</dbReference>
<feature type="compositionally biased region" description="Polar residues" evidence="1">
    <location>
        <begin position="552"/>
        <end position="573"/>
    </location>
</feature>
<feature type="chain" id="PRO_5043676669" description="Chitin-binding type-2 domain-containing protein" evidence="2">
    <location>
        <begin position="25"/>
        <end position="1104"/>
    </location>
</feature>
<dbReference type="Gene3D" id="2.170.140.10">
    <property type="entry name" value="Chitin binding domain"/>
    <property type="match status" value="1"/>
</dbReference>